<keyword evidence="2 12" id="KW-0227">DNA damage</keyword>
<evidence type="ECO:0000313" key="16">
    <source>
        <dbReference type="Proteomes" id="UP001215151"/>
    </source>
</evidence>
<evidence type="ECO:0000256" key="6">
    <source>
        <dbReference type="ARBA" id="ARBA00023125"/>
    </source>
</evidence>
<dbReference type="CDD" id="cd18037">
    <property type="entry name" value="DEXSc_Pif1_like"/>
    <property type="match status" value="1"/>
</dbReference>
<dbReference type="InterPro" id="IPR003593">
    <property type="entry name" value="AAA+_ATPase"/>
</dbReference>
<keyword evidence="16" id="KW-1185">Reference proteome</keyword>
<dbReference type="PANTHER" id="PTHR47642:SF5">
    <property type="entry name" value="ATP-DEPENDENT DNA HELICASE"/>
    <property type="match status" value="1"/>
</dbReference>
<protein>
    <recommendedName>
        <fullName evidence="12">ATP-dependent DNA helicase PIF1</fullName>
        <ecNumber evidence="12">5.6.2.3</ecNumber>
    </recommendedName>
    <alternativeName>
        <fullName evidence="12">DNA 5'-3' helicase PIF1</fullName>
    </alternativeName>
    <alternativeName>
        <fullName evidence="12">DNA repair and recombination helicase PIF1</fullName>
    </alternativeName>
</protein>
<dbReference type="Pfam" id="PF05970">
    <property type="entry name" value="PIF1"/>
    <property type="match status" value="1"/>
</dbReference>
<comment type="caution">
    <text evidence="15">The sequence shown here is derived from an EMBL/GenBank/DDBJ whole genome shotgun (WGS) entry which is preliminary data.</text>
</comment>
<gene>
    <name evidence="12" type="primary">PIF1</name>
    <name evidence="15" type="ORF">ONZ51_g6303</name>
</gene>
<feature type="binding site" evidence="12">
    <location>
        <begin position="88"/>
        <end position="95"/>
    </location>
    <ligand>
        <name>ATP</name>
        <dbReference type="ChEBI" id="CHEBI:30616"/>
    </ligand>
</feature>
<dbReference type="InterPro" id="IPR027417">
    <property type="entry name" value="P-loop_NTPase"/>
</dbReference>
<feature type="DNA-binding region" evidence="12">
    <location>
        <begin position="533"/>
        <end position="552"/>
    </location>
</feature>
<comment type="similarity">
    <text evidence="12">Belongs to the helicase family. PIF1 subfamily.</text>
</comment>
<keyword evidence="7 12" id="KW-0496">Mitochondrion</keyword>
<evidence type="ECO:0000256" key="9">
    <source>
        <dbReference type="ARBA" id="ARBA00023204"/>
    </source>
</evidence>
<dbReference type="PANTHER" id="PTHR47642">
    <property type="entry name" value="ATP-DEPENDENT DNA HELICASE"/>
    <property type="match status" value="1"/>
</dbReference>
<dbReference type="EC" id="5.6.2.3" evidence="12"/>
<dbReference type="HAMAP" id="MF_03176">
    <property type="entry name" value="PIF1"/>
    <property type="match status" value="1"/>
</dbReference>
<evidence type="ECO:0000256" key="7">
    <source>
        <dbReference type="ARBA" id="ARBA00023128"/>
    </source>
</evidence>
<dbReference type="InterPro" id="IPR051055">
    <property type="entry name" value="PIF1_helicase"/>
</dbReference>
<dbReference type="GO" id="GO:0005634">
    <property type="term" value="C:nucleus"/>
    <property type="evidence" value="ECO:0007669"/>
    <property type="project" value="UniProtKB-SubCell"/>
</dbReference>
<feature type="domain" description="AAA+ ATPase" evidence="14">
    <location>
        <begin position="80"/>
        <end position="373"/>
    </location>
</feature>
<name>A0AAD7TST6_9APHY</name>
<comment type="function">
    <text evidence="12">DNA-dependent ATPase and 5'-3' DNA helicase required for the maintenance of both mitochondrial and nuclear genome stability.</text>
</comment>
<evidence type="ECO:0000259" key="14">
    <source>
        <dbReference type="SMART" id="SM00382"/>
    </source>
</evidence>
<keyword evidence="10 12" id="KW-0413">Isomerase</keyword>
<dbReference type="InterPro" id="IPR048293">
    <property type="entry name" value="PIF1_RRM3_pfh1"/>
</dbReference>
<evidence type="ECO:0000313" key="15">
    <source>
        <dbReference type="EMBL" id="KAJ8480976.1"/>
    </source>
</evidence>
<dbReference type="AlphaFoldDB" id="A0AAD7TST6"/>
<dbReference type="GO" id="GO:0000723">
    <property type="term" value="P:telomere maintenance"/>
    <property type="evidence" value="ECO:0007669"/>
    <property type="project" value="InterPro"/>
</dbReference>
<reference evidence="15" key="1">
    <citation type="submission" date="2022-11" db="EMBL/GenBank/DDBJ databases">
        <title>Genome Sequence of Cubamyces cubensis.</title>
        <authorList>
            <person name="Buettner E."/>
        </authorList>
    </citation>
    <scope>NUCLEOTIDE SEQUENCE</scope>
    <source>
        <strain evidence="15">MPL-01</strain>
    </source>
</reference>
<dbReference type="SMART" id="SM00382">
    <property type="entry name" value="AAA"/>
    <property type="match status" value="1"/>
</dbReference>
<comment type="subunit">
    <text evidence="12">Monomer.</text>
</comment>
<keyword evidence="6 12" id="KW-0238">DNA-binding</keyword>
<comment type="subcellular location">
    <subcellularLocation>
        <location evidence="12">Nucleus</location>
    </subcellularLocation>
    <subcellularLocation>
        <location evidence="12">Mitochondrion</location>
    </subcellularLocation>
</comment>
<dbReference type="GO" id="GO:0043139">
    <property type="term" value="F:5'-3' DNA helicase activity"/>
    <property type="evidence" value="ECO:0007669"/>
    <property type="project" value="UniProtKB-UniRule"/>
</dbReference>
<evidence type="ECO:0000256" key="11">
    <source>
        <dbReference type="ARBA" id="ARBA00023242"/>
    </source>
</evidence>
<dbReference type="GO" id="GO:0006281">
    <property type="term" value="P:DNA repair"/>
    <property type="evidence" value="ECO:0007669"/>
    <property type="project" value="UniProtKB-UniRule"/>
</dbReference>
<evidence type="ECO:0000256" key="4">
    <source>
        <dbReference type="ARBA" id="ARBA00022806"/>
    </source>
</evidence>
<evidence type="ECO:0000256" key="10">
    <source>
        <dbReference type="ARBA" id="ARBA00023235"/>
    </source>
</evidence>
<dbReference type="Proteomes" id="UP001215151">
    <property type="component" value="Unassembled WGS sequence"/>
</dbReference>
<keyword evidence="11 12" id="KW-0539">Nucleus</keyword>
<keyword evidence="3 12" id="KW-0378">Hydrolase</keyword>
<keyword evidence="8 12" id="KW-0233">DNA recombination</keyword>
<keyword evidence="9 12" id="KW-0234">DNA repair</keyword>
<sequence length="587" mass="64109">MARSTVLTTKTINARKRKSTGGIDDSKGVDASNKRRRTIDTFFSPQVTIVTNQGDDAIPTCEHVSLNSEQVRVLQMVVQEEKNVFFTGAAGTGKSLLLRAIIQALRRKYAKKPEVVSVTASTGMAASNIGGMTIHSWGAVTPGMHNIDRQISCIKTCKPAFKRWKETKVLIIDEVSMVDGQLFDTLAKLAVQLRKKTEKPFGGIQLVVTGDFFQLPPVTKSGEEPFFAFESEAWKRCIDHTVTLTQVYRQKDTQFVELLNELRRGTISPSAQQTFTSLSRPLPPLPSGILPTELYPLRAQVDRANSTRLAALPGALRTFTARDTGTHQKVLEQMIVPAQLVLKSNAQVMLVKNVDERLVNGSVGRVLGFFTIASCLASVGSPPSSQEDGAKPKSTASASGSQESSPGASASSKAGGAVRNVQVGADGRTPVFYYRPMENKENARDTKPLSASAKGKVKDEERYPLVEFRTAQGTEVVLVVRDEFRVEDNEGKLLARRVQVPLVLAWAMSIHKSQGQTIQHVKIDLRSVFEKGQSYVALSRAASLDGLQVLGFDPKKVKAHPKVIEWSSTLETHTSADTDRTPAVEGH</sequence>
<evidence type="ECO:0000256" key="13">
    <source>
        <dbReference type="SAM" id="MobiDB-lite"/>
    </source>
</evidence>
<dbReference type="EMBL" id="JAPEVG010000149">
    <property type="protein sequence ID" value="KAJ8480976.1"/>
    <property type="molecule type" value="Genomic_DNA"/>
</dbReference>
<evidence type="ECO:0000256" key="12">
    <source>
        <dbReference type="HAMAP-Rule" id="MF_03176"/>
    </source>
</evidence>
<keyword evidence="4 12" id="KW-0347">Helicase</keyword>
<organism evidence="15 16">
    <name type="scientific">Trametes cubensis</name>
    <dbReference type="NCBI Taxonomy" id="1111947"/>
    <lineage>
        <taxon>Eukaryota</taxon>
        <taxon>Fungi</taxon>
        <taxon>Dikarya</taxon>
        <taxon>Basidiomycota</taxon>
        <taxon>Agaricomycotina</taxon>
        <taxon>Agaricomycetes</taxon>
        <taxon>Polyporales</taxon>
        <taxon>Polyporaceae</taxon>
        <taxon>Trametes</taxon>
    </lineage>
</organism>
<evidence type="ECO:0000256" key="2">
    <source>
        <dbReference type="ARBA" id="ARBA00022763"/>
    </source>
</evidence>
<comment type="catalytic activity">
    <reaction evidence="12">
        <text>ATP + H2O = ADP + phosphate + H(+)</text>
        <dbReference type="Rhea" id="RHEA:13065"/>
        <dbReference type="ChEBI" id="CHEBI:15377"/>
        <dbReference type="ChEBI" id="CHEBI:15378"/>
        <dbReference type="ChEBI" id="CHEBI:30616"/>
        <dbReference type="ChEBI" id="CHEBI:43474"/>
        <dbReference type="ChEBI" id="CHEBI:456216"/>
        <dbReference type="EC" id="5.6.2.3"/>
    </reaction>
</comment>
<keyword evidence="1 12" id="KW-0547">Nucleotide-binding</keyword>
<evidence type="ECO:0000256" key="3">
    <source>
        <dbReference type="ARBA" id="ARBA00022801"/>
    </source>
</evidence>
<dbReference type="GO" id="GO:0005524">
    <property type="term" value="F:ATP binding"/>
    <property type="evidence" value="ECO:0007669"/>
    <property type="project" value="UniProtKB-UniRule"/>
</dbReference>
<dbReference type="CDD" id="cd18809">
    <property type="entry name" value="SF1_C_RecD"/>
    <property type="match status" value="1"/>
</dbReference>
<dbReference type="GO" id="GO:0016787">
    <property type="term" value="F:hydrolase activity"/>
    <property type="evidence" value="ECO:0007669"/>
    <property type="project" value="UniProtKB-KW"/>
</dbReference>
<accession>A0AAD7TST6</accession>
<evidence type="ECO:0000256" key="1">
    <source>
        <dbReference type="ARBA" id="ARBA00022741"/>
    </source>
</evidence>
<dbReference type="InterPro" id="IPR010285">
    <property type="entry name" value="DNA_helicase_pif1-like_DEAD"/>
</dbReference>
<feature type="compositionally biased region" description="Low complexity" evidence="13">
    <location>
        <begin position="394"/>
        <end position="417"/>
    </location>
</feature>
<dbReference type="Pfam" id="PF21530">
    <property type="entry name" value="Pif1_2B_dom"/>
    <property type="match status" value="1"/>
</dbReference>
<evidence type="ECO:0000256" key="5">
    <source>
        <dbReference type="ARBA" id="ARBA00022840"/>
    </source>
</evidence>
<keyword evidence="5 12" id="KW-0067">ATP-binding</keyword>
<dbReference type="GO" id="GO:0003677">
    <property type="term" value="F:DNA binding"/>
    <property type="evidence" value="ECO:0007669"/>
    <property type="project" value="UniProtKB-KW"/>
</dbReference>
<dbReference type="GO" id="GO:0006310">
    <property type="term" value="P:DNA recombination"/>
    <property type="evidence" value="ECO:0007669"/>
    <property type="project" value="UniProtKB-UniRule"/>
</dbReference>
<dbReference type="SUPFAM" id="SSF52540">
    <property type="entry name" value="P-loop containing nucleoside triphosphate hydrolases"/>
    <property type="match status" value="2"/>
</dbReference>
<dbReference type="InterPro" id="IPR049163">
    <property type="entry name" value="Pif1-like_2B_dom"/>
</dbReference>
<evidence type="ECO:0000256" key="8">
    <source>
        <dbReference type="ARBA" id="ARBA00023172"/>
    </source>
</evidence>
<dbReference type="Gene3D" id="3.40.50.300">
    <property type="entry name" value="P-loop containing nucleotide triphosphate hydrolases"/>
    <property type="match status" value="2"/>
</dbReference>
<proteinExistence type="inferred from homology"/>
<dbReference type="GO" id="GO:0005739">
    <property type="term" value="C:mitochondrion"/>
    <property type="evidence" value="ECO:0007669"/>
    <property type="project" value="UniProtKB-SubCell"/>
</dbReference>
<feature type="region of interest" description="Disordered" evidence="13">
    <location>
        <begin position="381"/>
        <end position="420"/>
    </location>
</feature>
<comment type="cofactor">
    <cofactor evidence="12">
        <name>Mg(2+)</name>
        <dbReference type="ChEBI" id="CHEBI:18420"/>
    </cofactor>
</comment>